<feature type="region of interest" description="Disordered" evidence="1">
    <location>
        <begin position="68"/>
        <end position="91"/>
    </location>
</feature>
<proteinExistence type="predicted"/>
<gene>
    <name evidence="3" type="ORF">EPI10_034187</name>
</gene>
<keyword evidence="4" id="KW-1185">Reference proteome</keyword>
<dbReference type="AlphaFoldDB" id="A0A5B6X9F6"/>
<evidence type="ECO:0000313" key="3">
    <source>
        <dbReference type="EMBL" id="KAA3490750.1"/>
    </source>
</evidence>
<dbReference type="EMBL" id="SMMG02000001">
    <property type="protein sequence ID" value="KAA3490750.1"/>
    <property type="molecule type" value="Genomic_DNA"/>
</dbReference>
<organism evidence="3 4">
    <name type="scientific">Gossypium australe</name>
    <dbReference type="NCBI Taxonomy" id="47621"/>
    <lineage>
        <taxon>Eukaryota</taxon>
        <taxon>Viridiplantae</taxon>
        <taxon>Streptophyta</taxon>
        <taxon>Embryophyta</taxon>
        <taxon>Tracheophyta</taxon>
        <taxon>Spermatophyta</taxon>
        <taxon>Magnoliopsida</taxon>
        <taxon>eudicotyledons</taxon>
        <taxon>Gunneridae</taxon>
        <taxon>Pentapetalae</taxon>
        <taxon>rosids</taxon>
        <taxon>malvids</taxon>
        <taxon>Malvales</taxon>
        <taxon>Malvaceae</taxon>
        <taxon>Malvoideae</taxon>
        <taxon>Gossypium</taxon>
    </lineage>
</organism>
<evidence type="ECO:0000256" key="1">
    <source>
        <dbReference type="SAM" id="MobiDB-lite"/>
    </source>
</evidence>
<dbReference type="Proteomes" id="UP000325315">
    <property type="component" value="Unassembled WGS sequence"/>
</dbReference>
<dbReference type="PANTHER" id="PTHR34965:SF1">
    <property type="entry name" value="OS07G0118300 PROTEIN"/>
    <property type="match status" value="1"/>
</dbReference>
<feature type="transmembrane region" description="Helical" evidence="2">
    <location>
        <begin position="207"/>
        <end position="231"/>
    </location>
</feature>
<feature type="transmembrane region" description="Helical" evidence="2">
    <location>
        <begin position="167"/>
        <end position="187"/>
    </location>
</feature>
<evidence type="ECO:0000313" key="4">
    <source>
        <dbReference type="Proteomes" id="UP000325315"/>
    </source>
</evidence>
<feature type="transmembrane region" description="Helical" evidence="2">
    <location>
        <begin position="98"/>
        <end position="125"/>
    </location>
</feature>
<name>A0A5B6X9F6_9ROSI</name>
<accession>A0A5B6X9F6</accession>
<comment type="caution">
    <text evidence="3">The sequence shown here is derived from an EMBL/GenBank/DDBJ whole genome shotgun (WGS) entry which is preliminary data.</text>
</comment>
<dbReference type="PROSITE" id="PS51257">
    <property type="entry name" value="PROKAR_LIPOPROTEIN"/>
    <property type="match status" value="1"/>
</dbReference>
<feature type="transmembrane region" description="Helical" evidence="2">
    <location>
        <begin position="137"/>
        <end position="155"/>
    </location>
</feature>
<reference evidence="3" key="1">
    <citation type="submission" date="2019-08" db="EMBL/GenBank/DDBJ databases">
        <authorList>
            <person name="Liu F."/>
        </authorList>
    </citation>
    <scope>NUCLEOTIDE SEQUENCE [LARGE SCALE GENOMIC DNA]</scope>
    <source>
        <strain evidence="3">PA1801</strain>
        <tissue evidence="3">Leaf</tissue>
    </source>
</reference>
<dbReference type="OrthoDB" id="206313at2759"/>
<evidence type="ECO:0000256" key="2">
    <source>
        <dbReference type="SAM" id="Phobius"/>
    </source>
</evidence>
<sequence>MKSDGDYIYSADPTNIQWTQVSASVLSCLTASCQFSSHSATDTWKRDFTCLEWQGSFSPQIKGGQIMARSGDPQGDGGEPVLPRASSSTRLRSRPDPFLVVCRCFSVITSLTAILCIAVNVISAVRSFKNGADVFDGIFRCYAVVIAFFVVLAETEWGFIIKFWKVLEYWAGRGMLQIFVAVMTRAFPDYTVRQQDLVLLQNIASYMLLACGVVYVFSCGLSVMVPIYGILDHIFIAMLENVSNVMLDMFTSRKIKSEMESYALAFSNVLASKRKLQGNKQFKIWRNWREEEKNLNNCCWQKGYERMWVIKSNGERDIMSLCLSVFSLRQARNLTSRMVQLKDASLYSILILFIFSDAFLK</sequence>
<dbReference type="PANTHER" id="PTHR34965">
    <property type="entry name" value="OS07G0118300 PROTEIN"/>
    <property type="match status" value="1"/>
</dbReference>
<keyword evidence="2" id="KW-0812">Transmembrane</keyword>
<keyword evidence="2" id="KW-1133">Transmembrane helix</keyword>
<keyword evidence="2" id="KW-0472">Membrane</keyword>
<protein>
    <submittedName>
        <fullName evidence="3">Golgi apparatus membrane protein TVP15</fullName>
    </submittedName>
</protein>